<comment type="caution">
    <text evidence="1">The sequence shown here is derived from an EMBL/GenBank/DDBJ whole genome shotgun (WGS) entry which is preliminary data.</text>
</comment>
<dbReference type="RefSeq" id="WP_181731826.1">
    <property type="nucleotide sequence ID" value="NZ_JACEIR010000003.1"/>
</dbReference>
<protein>
    <submittedName>
        <fullName evidence="1">DUF4272 domain-containing protein</fullName>
    </submittedName>
</protein>
<gene>
    <name evidence="1" type="ORF">I8U20_04530</name>
</gene>
<dbReference type="InterPro" id="IPR025368">
    <property type="entry name" value="DUF4272"/>
</dbReference>
<organism evidence="1 2">
    <name type="scientific">Thermoactinomyces intermedius</name>
    <dbReference type="NCBI Taxonomy" id="2024"/>
    <lineage>
        <taxon>Bacteria</taxon>
        <taxon>Bacillati</taxon>
        <taxon>Bacillota</taxon>
        <taxon>Bacilli</taxon>
        <taxon>Bacillales</taxon>
        <taxon>Thermoactinomycetaceae</taxon>
        <taxon>Thermoactinomyces</taxon>
    </lineage>
</organism>
<sequence>MAETQKQVVMDPSGERAVMIFGFPVEPKRREVSVRPAEDVARRALELHLLQGVIFHHAPEEVVKWAREEGLWEYLSPREKEIFRIPVSGLSPEEIRWKQQALQSHLLTWRIEGLLALLWSLDLVESLEPPVDRCDGTVMQDVLPMPGDSLEAFIGKARLRPVEEIVQMLERHLQIYHQQVEAYEKEEMLLFDMLVAYERIHAWNWVCGLIDEWDD</sequence>
<name>A0A8I1AC17_THEIN</name>
<dbReference type="Proteomes" id="UP000633619">
    <property type="component" value="Unassembled WGS sequence"/>
</dbReference>
<dbReference type="EMBL" id="JAECVW010000002">
    <property type="protein sequence ID" value="MBH8594594.1"/>
    <property type="molecule type" value="Genomic_DNA"/>
</dbReference>
<evidence type="ECO:0000313" key="2">
    <source>
        <dbReference type="Proteomes" id="UP000633619"/>
    </source>
</evidence>
<keyword evidence="2" id="KW-1185">Reference proteome</keyword>
<accession>A0A8I1AC17</accession>
<evidence type="ECO:0000313" key="1">
    <source>
        <dbReference type="EMBL" id="MBH8594594.1"/>
    </source>
</evidence>
<dbReference type="AlphaFoldDB" id="A0A8I1AC17"/>
<reference evidence="1 2" key="1">
    <citation type="submission" date="2020-12" db="EMBL/GenBank/DDBJ databases">
        <title>WGS of Thermoactinomyces spp.</title>
        <authorList>
            <person name="Cheng K."/>
        </authorList>
    </citation>
    <scope>NUCLEOTIDE SEQUENCE [LARGE SCALE GENOMIC DNA]</scope>
    <source>
        <strain evidence="2">CICC 10671\DSM 43846</strain>
    </source>
</reference>
<proteinExistence type="predicted"/>
<dbReference type="Pfam" id="PF14094">
    <property type="entry name" value="DUF4272"/>
    <property type="match status" value="1"/>
</dbReference>